<evidence type="ECO:0000256" key="4">
    <source>
        <dbReference type="ARBA" id="ARBA00022764"/>
    </source>
</evidence>
<comment type="subcellular location">
    <subcellularLocation>
        <location evidence="1 7">Periplasm</location>
    </subcellularLocation>
</comment>
<dbReference type="InterPro" id="IPR012336">
    <property type="entry name" value="Thioredoxin-like_fold"/>
</dbReference>
<dbReference type="Pfam" id="PF10411">
    <property type="entry name" value="DsbC_N"/>
    <property type="match status" value="1"/>
</dbReference>
<dbReference type="CDD" id="cd03020">
    <property type="entry name" value="DsbA_DsbC_DsbG"/>
    <property type="match status" value="1"/>
</dbReference>
<name>A0A840YIR9_9SPHN</name>
<evidence type="ECO:0000259" key="9">
    <source>
        <dbReference type="Pfam" id="PF10411"/>
    </source>
</evidence>
<dbReference type="SUPFAM" id="SSF52833">
    <property type="entry name" value="Thioredoxin-like"/>
    <property type="match status" value="1"/>
</dbReference>
<protein>
    <recommendedName>
        <fullName evidence="7">Thiol:disulfide interchange protein</fullName>
    </recommendedName>
</protein>
<keyword evidence="6 7" id="KW-0676">Redox-active center</keyword>
<feature type="domain" description="Thioredoxin-like fold" evidence="10">
    <location>
        <begin position="175"/>
        <end position="286"/>
    </location>
</feature>
<feature type="region of interest" description="Disordered" evidence="8">
    <location>
        <begin position="127"/>
        <end position="150"/>
    </location>
</feature>
<dbReference type="Gene3D" id="3.40.30.10">
    <property type="entry name" value="Glutaredoxin"/>
    <property type="match status" value="1"/>
</dbReference>
<gene>
    <name evidence="11" type="ORF">FHT02_003614</name>
</gene>
<comment type="function">
    <text evidence="7">Required for disulfide bond formation in some periplasmic proteins. Acts by transferring its disulfide bond to other proteins and is reduced in the process.</text>
</comment>
<dbReference type="RefSeq" id="WP_425506456.1">
    <property type="nucleotide sequence ID" value="NZ_JACIJF010000016.1"/>
</dbReference>
<evidence type="ECO:0000256" key="6">
    <source>
        <dbReference type="ARBA" id="ARBA00023284"/>
    </source>
</evidence>
<dbReference type="EMBL" id="JACIJF010000016">
    <property type="protein sequence ID" value="MBB5712355.1"/>
    <property type="molecule type" value="Genomic_DNA"/>
</dbReference>
<evidence type="ECO:0000313" key="12">
    <source>
        <dbReference type="Proteomes" id="UP000527143"/>
    </source>
</evidence>
<comment type="caution">
    <text evidence="11">The sequence shown here is derived from an EMBL/GenBank/DDBJ whole genome shotgun (WGS) entry which is preliminary data.</text>
</comment>
<dbReference type="GO" id="GO:0042597">
    <property type="term" value="C:periplasmic space"/>
    <property type="evidence" value="ECO:0007669"/>
    <property type="project" value="UniProtKB-SubCell"/>
</dbReference>
<organism evidence="11 12">
    <name type="scientific">Sphingomonas xinjiangensis</name>
    <dbReference type="NCBI Taxonomy" id="643568"/>
    <lineage>
        <taxon>Bacteria</taxon>
        <taxon>Pseudomonadati</taxon>
        <taxon>Pseudomonadota</taxon>
        <taxon>Alphaproteobacteria</taxon>
        <taxon>Sphingomonadales</taxon>
        <taxon>Sphingomonadaceae</taxon>
        <taxon>Sphingomonas</taxon>
    </lineage>
</organism>
<dbReference type="Gene3D" id="3.10.450.70">
    <property type="entry name" value="Disulphide bond isomerase, DsbC/G, N-terminal"/>
    <property type="match status" value="1"/>
</dbReference>
<comment type="similarity">
    <text evidence="2 7">Belongs to the thioredoxin family. DsbC subfamily.</text>
</comment>
<feature type="compositionally biased region" description="Low complexity" evidence="8">
    <location>
        <begin position="137"/>
        <end position="148"/>
    </location>
</feature>
<dbReference type="SUPFAM" id="SSF54423">
    <property type="entry name" value="DsbC/DsbG N-terminal domain-like"/>
    <property type="match status" value="1"/>
</dbReference>
<keyword evidence="3 7" id="KW-0732">Signal</keyword>
<evidence type="ECO:0000256" key="5">
    <source>
        <dbReference type="ARBA" id="ARBA00023157"/>
    </source>
</evidence>
<keyword evidence="11" id="KW-0413">Isomerase</keyword>
<dbReference type="AlphaFoldDB" id="A0A840YIR9"/>
<proteinExistence type="inferred from homology"/>
<dbReference type="InterPro" id="IPR033954">
    <property type="entry name" value="DiS-bond_Isoase_DsbC/G"/>
</dbReference>
<evidence type="ECO:0000256" key="8">
    <source>
        <dbReference type="SAM" id="MobiDB-lite"/>
    </source>
</evidence>
<dbReference type="GO" id="GO:0016853">
    <property type="term" value="F:isomerase activity"/>
    <property type="evidence" value="ECO:0007669"/>
    <property type="project" value="UniProtKB-KW"/>
</dbReference>
<keyword evidence="5" id="KW-1015">Disulfide bond</keyword>
<evidence type="ECO:0000256" key="1">
    <source>
        <dbReference type="ARBA" id="ARBA00004418"/>
    </source>
</evidence>
<evidence type="ECO:0000313" key="11">
    <source>
        <dbReference type="EMBL" id="MBB5712355.1"/>
    </source>
</evidence>
<accession>A0A840YIR9</accession>
<reference evidence="11 12" key="1">
    <citation type="submission" date="2020-08" db="EMBL/GenBank/DDBJ databases">
        <title>Genomic Encyclopedia of Type Strains, Phase IV (KMG-IV): sequencing the most valuable type-strain genomes for metagenomic binning, comparative biology and taxonomic classification.</title>
        <authorList>
            <person name="Goeker M."/>
        </authorList>
    </citation>
    <scope>NUCLEOTIDE SEQUENCE [LARGE SCALE GENOMIC DNA]</scope>
    <source>
        <strain evidence="11 12">DSM 26736</strain>
    </source>
</reference>
<dbReference type="InterPro" id="IPR018950">
    <property type="entry name" value="DiS-bond_isomerase_DsbC/G_N"/>
</dbReference>
<keyword evidence="4 7" id="KW-0574">Periplasm</keyword>
<evidence type="ECO:0000256" key="7">
    <source>
        <dbReference type="RuleBase" id="RU364038"/>
    </source>
</evidence>
<dbReference type="PANTHER" id="PTHR35272:SF3">
    <property type="entry name" value="THIOL:DISULFIDE INTERCHANGE PROTEIN DSBC"/>
    <property type="match status" value="1"/>
</dbReference>
<sequence>MSATKPRLAERFRALPFYTVPAAFGLAAGFMGAAYAAPSIMPKILGDGGQGRVVELLKARLPKTEVSKVDCAKVQGLCEVTAGRSLFYVDKGARYLVIGRVYDMQTQQDLTATRLLEMNPDMLVGGAAKASAEGDGAPAPSARPASAPAPAPVKHLDVAGLPASGAIVWGNSAGRTVTVFSDFRCGYCRALTNTLRELKVRVIERPISTLGSRDLANQVYCAKNREKALHAAYAGEQITSGGTCDTSGLDANEKFARAHGLGGTPVIVRSDGAVIEGYRPKEFLSSWIAGGRS</sequence>
<keyword evidence="12" id="KW-1185">Reference proteome</keyword>
<dbReference type="Proteomes" id="UP000527143">
    <property type="component" value="Unassembled WGS sequence"/>
</dbReference>
<evidence type="ECO:0000256" key="3">
    <source>
        <dbReference type="ARBA" id="ARBA00022729"/>
    </source>
</evidence>
<dbReference type="InterPro" id="IPR009094">
    <property type="entry name" value="DiS-bond_isomerase_DsbC/G_N_sf"/>
</dbReference>
<dbReference type="InterPro" id="IPR036249">
    <property type="entry name" value="Thioredoxin-like_sf"/>
</dbReference>
<dbReference type="InterPro" id="IPR051470">
    <property type="entry name" value="Thiol:disulfide_interchange"/>
</dbReference>
<evidence type="ECO:0000259" key="10">
    <source>
        <dbReference type="Pfam" id="PF13098"/>
    </source>
</evidence>
<feature type="domain" description="Disulphide bond isomerase DsbC/G N-terminal" evidence="9">
    <location>
        <begin position="53"/>
        <end position="112"/>
    </location>
</feature>
<evidence type="ECO:0000256" key="2">
    <source>
        <dbReference type="ARBA" id="ARBA00009813"/>
    </source>
</evidence>
<dbReference type="Pfam" id="PF13098">
    <property type="entry name" value="Thioredoxin_2"/>
    <property type="match status" value="1"/>
</dbReference>
<dbReference type="PANTHER" id="PTHR35272">
    <property type="entry name" value="THIOL:DISULFIDE INTERCHANGE PROTEIN DSBC-RELATED"/>
    <property type="match status" value="1"/>
</dbReference>